<keyword evidence="3" id="KW-1185">Reference proteome</keyword>
<gene>
    <name evidence="2" type="ORF">BINO364_LOCUS14487</name>
</gene>
<feature type="non-terminal residue" evidence="2">
    <location>
        <position position="263"/>
    </location>
</feature>
<evidence type="ECO:0000313" key="2">
    <source>
        <dbReference type="EMBL" id="CAH0729398.1"/>
    </source>
</evidence>
<organism evidence="2 3">
    <name type="scientific">Brenthis ino</name>
    <name type="common">lesser marbled fritillary</name>
    <dbReference type="NCBI Taxonomy" id="405034"/>
    <lineage>
        <taxon>Eukaryota</taxon>
        <taxon>Metazoa</taxon>
        <taxon>Ecdysozoa</taxon>
        <taxon>Arthropoda</taxon>
        <taxon>Hexapoda</taxon>
        <taxon>Insecta</taxon>
        <taxon>Pterygota</taxon>
        <taxon>Neoptera</taxon>
        <taxon>Endopterygota</taxon>
        <taxon>Lepidoptera</taxon>
        <taxon>Glossata</taxon>
        <taxon>Ditrysia</taxon>
        <taxon>Papilionoidea</taxon>
        <taxon>Nymphalidae</taxon>
        <taxon>Heliconiinae</taxon>
        <taxon>Argynnini</taxon>
        <taxon>Brenthis</taxon>
    </lineage>
</organism>
<accession>A0A8J9VT69</accession>
<dbReference type="AlphaFoldDB" id="A0A8J9VT69"/>
<dbReference type="Proteomes" id="UP000838878">
    <property type="component" value="Chromosome 8"/>
</dbReference>
<evidence type="ECO:0000313" key="3">
    <source>
        <dbReference type="Proteomes" id="UP000838878"/>
    </source>
</evidence>
<feature type="region of interest" description="Disordered" evidence="1">
    <location>
        <begin position="156"/>
        <end position="198"/>
    </location>
</feature>
<evidence type="ECO:0000256" key="1">
    <source>
        <dbReference type="SAM" id="MobiDB-lite"/>
    </source>
</evidence>
<sequence length="263" mass="30180">MLGNDSSILILLAGLILAYDALTKVGWFALNFIKMKLCMLLLAILYLVNARTIQDSDNEKHRHRRRSRYPYYDYDRYNYDRIDYGRDDSINEIIHLLQEISSYIKRPAPPPPPPQIIYIPYPVPYSPCPKNISLPDRFPEMEDENMNWGIVTGDKGTNIESENDGSRPISLDPIEPTQPFPEMPPVEHGSSQAGMPTTTKAPALKSRICQAAILICCDYPEEEQRKQCFYQYKCFRTYSTGISCNKAVINKAFEEFTKAYGSR</sequence>
<feature type="compositionally biased region" description="Polar residues" evidence="1">
    <location>
        <begin position="189"/>
        <end position="198"/>
    </location>
</feature>
<proteinExistence type="predicted"/>
<reference evidence="2" key="1">
    <citation type="submission" date="2021-12" db="EMBL/GenBank/DDBJ databases">
        <authorList>
            <person name="Martin H S."/>
        </authorList>
    </citation>
    <scope>NUCLEOTIDE SEQUENCE</scope>
</reference>
<protein>
    <submittedName>
        <fullName evidence="2">Uncharacterized protein</fullName>
    </submittedName>
</protein>
<dbReference type="EMBL" id="OV170228">
    <property type="protein sequence ID" value="CAH0729398.1"/>
    <property type="molecule type" value="Genomic_DNA"/>
</dbReference>
<dbReference type="OrthoDB" id="7092459at2759"/>
<name>A0A8J9VT69_9NEOP</name>